<reference evidence="6 7" key="1">
    <citation type="submission" date="2018-05" db="EMBL/GenBank/DDBJ databases">
        <title>A metagenomic window into the 2 km-deep terrestrial subsurface aquifer revealed taxonomically and functionally diverse microbial community comprising novel uncultured bacterial lineages.</title>
        <authorList>
            <person name="Kadnikov V.V."/>
            <person name="Mardanov A.V."/>
            <person name="Beletsky A.V."/>
            <person name="Banks D."/>
            <person name="Pimenov N.V."/>
            <person name="Frank Y.A."/>
            <person name="Karnachuk O.V."/>
            <person name="Ravin N.V."/>
        </authorList>
    </citation>
    <scope>NUCLEOTIDE SEQUENCE [LARGE SCALE GENOMIC DNA]</scope>
    <source>
        <strain evidence="6">BY5</strain>
    </source>
</reference>
<evidence type="ECO:0000256" key="2">
    <source>
        <dbReference type="ARBA" id="ARBA00023082"/>
    </source>
</evidence>
<evidence type="ECO:0000313" key="7">
    <source>
        <dbReference type="Proteomes" id="UP000252355"/>
    </source>
</evidence>
<dbReference type="Proteomes" id="UP000252355">
    <property type="component" value="Unassembled WGS sequence"/>
</dbReference>
<feature type="domain" description="RNA polymerase sigma-70" evidence="5">
    <location>
        <begin position="147"/>
        <end position="160"/>
    </location>
</feature>
<protein>
    <submittedName>
        <fullName evidence="6">RNA polymerase sigma factor RpoD</fullName>
    </submittedName>
</protein>
<dbReference type="Pfam" id="PF04545">
    <property type="entry name" value="Sigma70_r4"/>
    <property type="match status" value="1"/>
</dbReference>
<dbReference type="AlphaFoldDB" id="A0A367ZUD0"/>
<dbReference type="InterPro" id="IPR013324">
    <property type="entry name" value="RNA_pol_sigma_r3/r4-like"/>
</dbReference>
<name>A0A367ZUD0_9BACT</name>
<evidence type="ECO:0000259" key="5">
    <source>
        <dbReference type="PROSITE" id="PS00715"/>
    </source>
</evidence>
<sequence>MRFCWEVLPCPNPRCPVRERQIIRCFKYFEPKGDQKKLEITCGDRLCHSCHYQRGWELGILHEGLFEDILERKRIKRQREERIRRQGLVELYLNELSRKPLSREDELALAKKIAGDKDAAELFLMANLKLVVRVASSFTNRGLSLMDLIQEGNIGLIKAISKFDWTLGYRFSTYAAYWIRHYMQQAISDQARVIRVPHHLLAIAHKIRRAINDLQGDLQRPPTLTELSKVLGLEEEKILEVLRVTETPISIEAKRNDDDEEAGAEYYIADRTALSPEEEALEKAKVEACRKALDLLPPRLKEVAEWFYGFREEQLSLAEIGRRMGISRERARQLLAQALEELKTHEFVANMKDFL</sequence>
<dbReference type="PROSITE" id="PS00715">
    <property type="entry name" value="SIGMA70_1"/>
    <property type="match status" value="1"/>
</dbReference>
<gene>
    <name evidence="6" type="ORF">OZSIB_0872</name>
</gene>
<dbReference type="Gene3D" id="1.10.601.10">
    <property type="entry name" value="RNA Polymerase Primary Sigma Factor"/>
    <property type="match status" value="1"/>
</dbReference>
<dbReference type="PRINTS" id="PR00046">
    <property type="entry name" value="SIGMA70FCT"/>
</dbReference>
<dbReference type="GO" id="GO:0016987">
    <property type="term" value="F:sigma factor activity"/>
    <property type="evidence" value="ECO:0007669"/>
    <property type="project" value="UniProtKB-KW"/>
</dbReference>
<keyword evidence="2" id="KW-0731">Sigma factor</keyword>
<evidence type="ECO:0000256" key="3">
    <source>
        <dbReference type="ARBA" id="ARBA00023125"/>
    </source>
</evidence>
<proteinExistence type="predicted"/>
<evidence type="ECO:0000256" key="4">
    <source>
        <dbReference type="ARBA" id="ARBA00023163"/>
    </source>
</evidence>
<dbReference type="GO" id="GO:0003677">
    <property type="term" value="F:DNA binding"/>
    <property type="evidence" value="ECO:0007669"/>
    <property type="project" value="UniProtKB-KW"/>
</dbReference>
<comment type="caution">
    <text evidence="6">The sequence shown here is derived from an EMBL/GenBank/DDBJ whole genome shotgun (WGS) entry which is preliminary data.</text>
</comment>
<dbReference type="PANTHER" id="PTHR30603">
    <property type="entry name" value="RNA POLYMERASE SIGMA FACTOR RPO"/>
    <property type="match status" value="1"/>
</dbReference>
<dbReference type="SUPFAM" id="SSF88659">
    <property type="entry name" value="Sigma3 and sigma4 domains of RNA polymerase sigma factors"/>
    <property type="match status" value="2"/>
</dbReference>
<evidence type="ECO:0000313" key="6">
    <source>
        <dbReference type="EMBL" id="RCK81738.1"/>
    </source>
</evidence>
<dbReference type="InterPro" id="IPR007624">
    <property type="entry name" value="RNA_pol_sigma70_r3"/>
</dbReference>
<dbReference type="CDD" id="cd06171">
    <property type="entry name" value="Sigma70_r4"/>
    <property type="match status" value="1"/>
</dbReference>
<keyword evidence="1" id="KW-0805">Transcription regulation</keyword>
<keyword evidence="4" id="KW-0804">Transcription</keyword>
<dbReference type="GO" id="GO:0006352">
    <property type="term" value="P:DNA-templated transcription initiation"/>
    <property type="evidence" value="ECO:0007669"/>
    <property type="project" value="InterPro"/>
</dbReference>
<dbReference type="SUPFAM" id="SSF88946">
    <property type="entry name" value="Sigma2 domain of RNA polymerase sigma factors"/>
    <property type="match status" value="1"/>
</dbReference>
<dbReference type="InterPro" id="IPR036388">
    <property type="entry name" value="WH-like_DNA-bd_sf"/>
</dbReference>
<dbReference type="PANTHER" id="PTHR30603:SF47">
    <property type="entry name" value="RNA POLYMERASE SIGMA FACTOR SIGD, CHLOROPLASTIC"/>
    <property type="match status" value="1"/>
</dbReference>
<dbReference type="EMBL" id="QOQW01000001">
    <property type="protein sequence ID" value="RCK81738.1"/>
    <property type="molecule type" value="Genomic_DNA"/>
</dbReference>
<dbReference type="InterPro" id="IPR013325">
    <property type="entry name" value="RNA_pol_sigma_r2"/>
</dbReference>
<dbReference type="Pfam" id="PF04542">
    <property type="entry name" value="Sigma70_r2"/>
    <property type="match status" value="1"/>
</dbReference>
<dbReference type="InterPro" id="IPR007627">
    <property type="entry name" value="RNA_pol_sigma70_r2"/>
</dbReference>
<dbReference type="NCBIfam" id="TIGR02937">
    <property type="entry name" value="sigma70-ECF"/>
    <property type="match status" value="1"/>
</dbReference>
<dbReference type="Pfam" id="PF04539">
    <property type="entry name" value="Sigma70_r3"/>
    <property type="match status" value="1"/>
</dbReference>
<dbReference type="InterPro" id="IPR050239">
    <property type="entry name" value="Sigma-70_RNA_pol_init_factors"/>
</dbReference>
<dbReference type="Gene3D" id="1.10.10.10">
    <property type="entry name" value="Winged helix-like DNA-binding domain superfamily/Winged helix DNA-binding domain"/>
    <property type="match status" value="2"/>
</dbReference>
<accession>A0A367ZUD0</accession>
<dbReference type="InterPro" id="IPR014284">
    <property type="entry name" value="RNA_pol_sigma-70_dom"/>
</dbReference>
<evidence type="ECO:0000256" key="1">
    <source>
        <dbReference type="ARBA" id="ARBA00023015"/>
    </source>
</evidence>
<organism evidence="6 7">
    <name type="scientific">Candidatus Ozemobacter sibiricus</name>
    <dbReference type="NCBI Taxonomy" id="2268124"/>
    <lineage>
        <taxon>Bacteria</taxon>
        <taxon>Candidatus Ozemobacteria</taxon>
        <taxon>Candidatus Ozemobacterales</taxon>
        <taxon>Candidatus Ozemobacteraceae</taxon>
        <taxon>Candidatus Ozemobacter</taxon>
    </lineage>
</organism>
<dbReference type="InterPro" id="IPR007630">
    <property type="entry name" value="RNA_pol_sigma70_r4"/>
</dbReference>
<dbReference type="InterPro" id="IPR000943">
    <property type="entry name" value="RNA_pol_sigma70"/>
</dbReference>
<keyword evidence="3" id="KW-0238">DNA-binding</keyword>